<sequence length="61" mass="6428">MARTFREQETKQGRSGRRVLIILICGIVLALGAWGVAALLVPKGDAPAETPAPTETLPSAQ</sequence>
<proteinExistence type="predicted"/>
<keyword evidence="2" id="KW-0969">Cilium</keyword>
<evidence type="ECO:0000313" key="2">
    <source>
        <dbReference type="EMBL" id="MET3662737.1"/>
    </source>
</evidence>
<keyword evidence="1" id="KW-0812">Transmembrane</keyword>
<accession>A0ABV2KNT0</accession>
<keyword evidence="3" id="KW-1185">Reference proteome</keyword>
<gene>
    <name evidence="2" type="ORF">ABID44_003086</name>
</gene>
<name>A0ABV2KNT0_9HYPH</name>
<keyword evidence="1" id="KW-0472">Membrane</keyword>
<evidence type="ECO:0000256" key="1">
    <source>
        <dbReference type="SAM" id="Phobius"/>
    </source>
</evidence>
<keyword evidence="2" id="KW-0282">Flagellum</keyword>
<dbReference type="RefSeq" id="WP_354152584.1">
    <property type="nucleotide sequence ID" value="NZ_JBEPMN010000014.1"/>
</dbReference>
<feature type="transmembrane region" description="Helical" evidence="1">
    <location>
        <begin position="20"/>
        <end position="41"/>
    </location>
</feature>
<dbReference type="Proteomes" id="UP001549143">
    <property type="component" value="Unassembled WGS sequence"/>
</dbReference>
<keyword evidence="2" id="KW-0966">Cell projection</keyword>
<evidence type="ECO:0000313" key="3">
    <source>
        <dbReference type="Proteomes" id="UP001549143"/>
    </source>
</evidence>
<reference evidence="2 3" key="1">
    <citation type="submission" date="2024-06" db="EMBL/GenBank/DDBJ databases">
        <title>Genomic Encyclopedia of Type Strains, Phase IV (KMG-IV): sequencing the most valuable type-strain genomes for metagenomic binning, comparative biology and taxonomic classification.</title>
        <authorList>
            <person name="Goeker M."/>
        </authorList>
    </citation>
    <scope>NUCLEOTIDE SEQUENCE [LARGE SCALE GENOMIC DNA]</scope>
    <source>
        <strain evidence="2 3">DSM 19730</strain>
    </source>
</reference>
<protein>
    <submittedName>
        <fullName evidence="2">Flagellar basal body-associated protein FliL</fullName>
    </submittedName>
</protein>
<comment type="caution">
    <text evidence="2">The sequence shown here is derived from an EMBL/GenBank/DDBJ whole genome shotgun (WGS) entry which is preliminary data.</text>
</comment>
<dbReference type="EMBL" id="JBEPMN010000014">
    <property type="protein sequence ID" value="MET3662737.1"/>
    <property type="molecule type" value="Genomic_DNA"/>
</dbReference>
<keyword evidence="1" id="KW-1133">Transmembrane helix</keyword>
<organism evidence="2 3">
    <name type="scientific">Aquamicrobium ahrensii</name>
    <dbReference type="NCBI Taxonomy" id="469551"/>
    <lineage>
        <taxon>Bacteria</taxon>
        <taxon>Pseudomonadati</taxon>
        <taxon>Pseudomonadota</taxon>
        <taxon>Alphaproteobacteria</taxon>
        <taxon>Hyphomicrobiales</taxon>
        <taxon>Phyllobacteriaceae</taxon>
        <taxon>Aquamicrobium</taxon>
    </lineage>
</organism>